<reference evidence="2 3" key="1">
    <citation type="submission" date="2020-04" db="EMBL/GenBank/DDBJ databases">
        <authorList>
            <person name="Alioto T."/>
            <person name="Alioto T."/>
            <person name="Gomez Garrido J."/>
        </authorList>
    </citation>
    <scope>NUCLEOTIDE SEQUENCE [LARGE SCALE GENOMIC DNA]</scope>
</reference>
<dbReference type="GO" id="GO:0006672">
    <property type="term" value="P:ceramide metabolic process"/>
    <property type="evidence" value="ECO:0007669"/>
    <property type="project" value="TreeGrafter"/>
</dbReference>
<dbReference type="Gene3D" id="2.60.200.40">
    <property type="match status" value="1"/>
</dbReference>
<dbReference type="OrthoDB" id="530923at2759"/>
<dbReference type="InterPro" id="IPR016064">
    <property type="entry name" value="NAD/diacylglycerol_kinase_sf"/>
</dbReference>
<dbReference type="AlphaFoldDB" id="A0A8S1CB72"/>
<comment type="caution">
    <text evidence="2">The sequence shown here is derived from an EMBL/GenBank/DDBJ whole genome shotgun (WGS) entry which is preliminary data.</text>
</comment>
<protein>
    <recommendedName>
        <fullName evidence="1">DAGKc domain-containing protein</fullName>
    </recommendedName>
</protein>
<dbReference type="Gene3D" id="3.40.50.10330">
    <property type="entry name" value="Probable inorganic polyphosphate/atp-NAD kinase, domain 1"/>
    <property type="match status" value="1"/>
</dbReference>
<dbReference type="InterPro" id="IPR050187">
    <property type="entry name" value="Lipid_Phosphate_FormReg"/>
</dbReference>
<dbReference type="SUPFAM" id="SSF111331">
    <property type="entry name" value="NAD kinase/diacylglycerol kinase-like"/>
    <property type="match status" value="1"/>
</dbReference>
<dbReference type="SMART" id="SM00046">
    <property type="entry name" value="DAGKc"/>
    <property type="match status" value="1"/>
</dbReference>
<dbReference type="Proteomes" id="UP000494165">
    <property type="component" value="Unassembled WGS sequence"/>
</dbReference>
<dbReference type="PANTHER" id="PTHR12358:SF111">
    <property type="entry name" value="CERAMIDE KINASE, ISOFORM A"/>
    <property type="match status" value="1"/>
</dbReference>
<dbReference type="InterPro" id="IPR017438">
    <property type="entry name" value="ATP-NAD_kinase_N"/>
</dbReference>
<keyword evidence="3" id="KW-1185">Reference proteome</keyword>
<organism evidence="2 3">
    <name type="scientific">Cloeon dipterum</name>
    <dbReference type="NCBI Taxonomy" id="197152"/>
    <lineage>
        <taxon>Eukaryota</taxon>
        <taxon>Metazoa</taxon>
        <taxon>Ecdysozoa</taxon>
        <taxon>Arthropoda</taxon>
        <taxon>Hexapoda</taxon>
        <taxon>Insecta</taxon>
        <taxon>Pterygota</taxon>
        <taxon>Palaeoptera</taxon>
        <taxon>Ephemeroptera</taxon>
        <taxon>Pisciforma</taxon>
        <taxon>Baetidae</taxon>
        <taxon>Cloeon</taxon>
    </lineage>
</organism>
<dbReference type="InterPro" id="IPR001206">
    <property type="entry name" value="Diacylglycerol_kinase_cat_dom"/>
</dbReference>
<evidence type="ECO:0000313" key="2">
    <source>
        <dbReference type="EMBL" id="CAB3365683.1"/>
    </source>
</evidence>
<evidence type="ECO:0000259" key="1">
    <source>
        <dbReference type="PROSITE" id="PS50146"/>
    </source>
</evidence>
<dbReference type="GO" id="GO:0001729">
    <property type="term" value="F:ceramide kinase activity"/>
    <property type="evidence" value="ECO:0007669"/>
    <property type="project" value="TreeGrafter"/>
</dbReference>
<sequence>MHQAFTIHYCDVSTKNRLRHRMVTLKHSDHRQVSSWIKTLKSYLKSQAARPKKLIVFVNPFGGKKQGLQIFKKQMEPLLQIAEVTCTMVLTEAPNHAFNMLVSIPNLAGTYDGVACIGGDGTFSEGDVAAEVPKPKLSIGLVPGGSTDTVAFCMHGTNDVQTAILHIILGDKRGMDLCGLRTNEKHLRFVASVISYGYLGDVMKDSENYRWMGPKRYEYSGFKKFFANRGYEGELKMKLKLSPNRQSDPSKGSKCQINCPECSLLNDNIDGAETNGDLWKTVKGKFFMVSGANLSCLCPRSPNGIAPFCHSGNDLPAQGRYCMTCHLWRYTEHRNSGLLLPKIRNPAAGTVMENLCSVQTCKSKFIGNLLACLPRARKAQGGQLMLQPAIVGVKNRGGQTNKLTPHWTLDSYKQSSCRRYVCGLDKVGTDEH</sequence>
<accession>A0A8S1CB72</accession>
<dbReference type="EMBL" id="CADEPI010000022">
    <property type="protein sequence ID" value="CAB3365683.1"/>
    <property type="molecule type" value="Genomic_DNA"/>
</dbReference>
<gene>
    <name evidence="2" type="ORF">CLODIP_2_CD06540</name>
</gene>
<evidence type="ECO:0000313" key="3">
    <source>
        <dbReference type="Proteomes" id="UP000494165"/>
    </source>
</evidence>
<feature type="domain" description="DAGKc" evidence="1">
    <location>
        <begin position="49"/>
        <end position="184"/>
    </location>
</feature>
<dbReference type="Pfam" id="PF00781">
    <property type="entry name" value="DAGK_cat"/>
    <property type="match status" value="1"/>
</dbReference>
<proteinExistence type="predicted"/>
<dbReference type="GO" id="GO:0016020">
    <property type="term" value="C:membrane"/>
    <property type="evidence" value="ECO:0007669"/>
    <property type="project" value="GOC"/>
</dbReference>
<dbReference type="PANTHER" id="PTHR12358">
    <property type="entry name" value="SPHINGOSINE KINASE"/>
    <property type="match status" value="1"/>
</dbReference>
<dbReference type="PROSITE" id="PS50146">
    <property type="entry name" value="DAGK"/>
    <property type="match status" value="1"/>
</dbReference>
<name>A0A8S1CB72_9INSE</name>